<accession>A0A7W8D882</accession>
<evidence type="ECO:0000256" key="1">
    <source>
        <dbReference type="ARBA" id="ARBA00004370"/>
    </source>
</evidence>
<dbReference type="InterPro" id="IPR051407">
    <property type="entry name" value="Bact_OM_lipoprot/Surf_antigen"/>
</dbReference>
<proteinExistence type="predicted"/>
<dbReference type="AlphaFoldDB" id="A0A7W8D882"/>
<dbReference type="Proteomes" id="UP000521199">
    <property type="component" value="Unassembled WGS sequence"/>
</dbReference>
<feature type="domain" description="Glycine zipper 2TM" evidence="4">
    <location>
        <begin position="85"/>
        <end position="120"/>
    </location>
</feature>
<evidence type="ECO:0000256" key="2">
    <source>
        <dbReference type="ARBA" id="ARBA00023136"/>
    </source>
</evidence>
<feature type="chain" id="PRO_5030914397" evidence="3">
    <location>
        <begin position="22"/>
        <end position="193"/>
    </location>
</feature>
<dbReference type="InterPro" id="IPR008816">
    <property type="entry name" value="Gly_zipper_2TM_dom"/>
</dbReference>
<sequence>MKRLLLPLALAASALSGTAIAQNYGGYDNYDGGYADAGYDYAEVVSVDPLIDVVNRPIRRDECWQEPVTYREPVRYRGGSRNHAPAVLGGIIGGLVGNQFGHGHGRDAATLAGAALGYAAVRDAQPRHGGYYAGGREYTTYEQRCATRTQYVSDERVNGYNVTYRYNGRLYQTVTDYHPGDSIRVRVDVSAAP</sequence>
<evidence type="ECO:0000313" key="5">
    <source>
        <dbReference type="EMBL" id="MBB5209756.1"/>
    </source>
</evidence>
<organism evidence="5 6">
    <name type="scientific">Chiayiivirga flava</name>
    <dbReference type="NCBI Taxonomy" id="659595"/>
    <lineage>
        <taxon>Bacteria</taxon>
        <taxon>Pseudomonadati</taxon>
        <taxon>Pseudomonadota</taxon>
        <taxon>Gammaproteobacteria</taxon>
        <taxon>Lysobacterales</taxon>
        <taxon>Lysobacteraceae</taxon>
        <taxon>Chiayiivirga</taxon>
    </lineage>
</organism>
<dbReference type="Pfam" id="PF05433">
    <property type="entry name" value="Rick_17kDa_Anti"/>
    <property type="match status" value="1"/>
</dbReference>
<comment type="caution">
    <text evidence="5">The sequence shown here is derived from an EMBL/GenBank/DDBJ whole genome shotgun (WGS) entry which is preliminary data.</text>
</comment>
<keyword evidence="3" id="KW-0732">Signal</keyword>
<name>A0A7W8D882_9GAMM</name>
<comment type="subcellular location">
    <subcellularLocation>
        <location evidence="1">Membrane</location>
    </subcellularLocation>
</comment>
<keyword evidence="2" id="KW-0472">Membrane</keyword>
<evidence type="ECO:0000259" key="4">
    <source>
        <dbReference type="Pfam" id="PF05433"/>
    </source>
</evidence>
<keyword evidence="6" id="KW-1185">Reference proteome</keyword>
<reference evidence="5 6" key="1">
    <citation type="submission" date="2020-08" db="EMBL/GenBank/DDBJ databases">
        <title>Genomic Encyclopedia of Type Strains, Phase IV (KMG-IV): sequencing the most valuable type-strain genomes for metagenomic binning, comparative biology and taxonomic classification.</title>
        <authorList>
            <person name="Goeker M."/>
        </authorList>
    </citation>
    <scope>NUCLEOTIDE SEQUENCE [LARGE SCALE GENOMIC DNA]</scope>
    <source>
        <strain evidence="5 6">DSM 24163</strain>
    </source>
</reference>
<feature type="signal peptide" evidence="3">
    <location>
        <begin position="1"/>
        <end position="21"/>
    </location>
</feature>
<dbReference type="EMBL" id="JACHHP010000008">
    <property type="protein sequence ID" value="MBB5209756.1"/>
    <property type="molecule type" value="Genomic_DNA"/>
</dbReference>
<gene>
    <name evidence="5" type="ORF">HNQ52_003329</name>
</gene>
<evidence type="ECO:0000256" key="3">
    <source>
        <dbReference type="SAM" id="SignalP"/>
    </source>
</evidence>
<dbReference type="PANTHER" id="PTHR35603:SF2">
    <property type="entry name" value="OUTER MEMBRANE LIPOPROTEIN"/>
    <property type="match status" value="1"/>
</dbReference>
<dbReference type="RefSeq" id="WP_183962378.1">
    <property type="nucleotide sequence ID" value="NZ_JACHHP010000008.1"/>
</dbReference>
<evidence type="ECO:0000313" key="6">
    <source>
        <dbReference type="Proteomes" id="UP000521199"/>
    </source>
</evidence>
<protein>
    <submittedName>
        <fullName evidence="5">Uncharacterized protein YcfJ</fullName>
    </submittedName>
</protein>
<dbReference type="PANTHER" id="PTHR35603">
    <property type="match status" value="1"/>
</dbReference>
<dbReference type="GO" id="GO:0019867">
    <property type="term" value="C:outer membrane"/>
    <property type="evidence" value="ECO:0007669"/>
    <property type="project" value="InterPro"/>
</dbReference>